<dbReference type="Pfam" id="PF20674">
    <property type="entry name" value="SpaA_3"/>
    <property type="match status" value="2"/>
</dbReference>
<dbReference type="InterPro" id="IPR001434">
    <property type="entry name" value="OmcB-like_DUF11"/>
</dbReference>
<evidence type="ECO:0000259" key="2">
    <source>
        <dbReference type="Pfam" id="PF19403"/>
    </source>
</evidence>
<gene>
    <name evidence="4" type="ORF">AZ78_3249</name>
</gene>
<accession>A0A108UAR9</accession>
<evidence type="ECO:0000259" key="1">
    <source>
        <dbReference type="Pfam" id="PF01345"/>
    </source>
</evidence>
<dbReference type="Pfam" id="PF01345">
    <property type="entry name" value="DUF11"/>
    <property type="match status" value="1"/>
</dbReference>
<dbReference type="AlphaFoldDB" id="A0A108UAR9"/>
<feature type="domain" description="SpaA-like prealbumin fold" evidence="2">
    <location>
        <begin position="209"/>
        <end position="301"/>
    </location>
</feature>
<evidence type="ECO:0000259" key="3">
    <source>
        <dbReference type="Pfam" id="PF20674"/>
    </source>
</evidence>
<feature type="domain" description="SpaA-like prealbumin fold" evidence="3">
    <location>
        <begin position="453"/>
        <end position="540"/>
    </location>
</feature>
<dbReference type="Pfam" id="PF19403">
    <property type="entry name" value="SpaA_2"/>
    <property type="match status" value="1"/>
</dbReference>
<comment type="caution">
    <text evidence="4">The sequence shown here is derived from an EMBL/GenBank/DDBJ whole genome shotgun (WGS) entry which is preliminary data.</text>
</comment>
<evidence type="ECO:0000313" key="5">
    <source>
        <dbReference type="Proteomes" id="UP000023435"/>
    </source>
</evidence>
<name>A0A108UAR9_9GAMM</name>
<dbReference type="InterPro" id="IPR045826">
    <property type="entry name" value="SpaA_PFL_dom_2"/>
</dbReference>
<reference evidence="4 5" key="1">
    <citation type="journal article" date="2014" name="Genome Announc.">
        <title>Draft Genome Sequence of Lysobacter capsici AZ78, a Bacterium Antagonistic to Plant-Pathogenic Oomycetes.</title>
        <authorList>
            <person name="Puopolo G."/>
            <person name="Sonego P."/>
            <person name="Engelen K."/>
            <person name="Pertot I."/>
        </authorList>
    </citation>
    <scope>NUCLEOTIDE SEQUENCE [LARGE SCALE GENOMIC DNA]</scope>
    <source>
        <strain evidence="4 5">AZ78</strain>
    </source>
</reference>
<evidence type="ECO:0000313" key="4">
    <source>
        <dbReference type="EMBL" id="KWS05697.1"/>
    </source>
</evidence>
<organism evidence="4 5">
    <name type="scientific">Lysobacter capsici AZ78</name>
    <dbReference type="NCBI Taxonomy" id="1444315"/>
    <lineage>
        <taxon>Bacteria</taxon>
        <taxon>Pseudomonadati</taxon>
        <taxon>Pseudomonadota</taxon>
        <taxon>Gammaproteobacteria</taxon>
        <taxon>Lysobacterales</taxon>
        <taxon>Lysobacteraceae</taxon>
        <taxon>Lysobacter</taxon>
    </lineage>
</organism>
<dbReference type="EMBL" id="JAJA02000001">
    <property type="protein sequence ID" value="KWS05697.1"/>
    <property type="molecule type" value="Genomic_DNA"/>
</dbReference>
<sequence>MTVAGTQAAWAQACDPVFTGNPLNVSGLGNGALTSALDVTSTPVVSTTLSAYTPTPAGASTRSAPAANTINYTDPAPASAAVSGQHTFSFARPVPVIFEAGSTFGGPDSNLDVDQDLITFTAIGASPGFSWIRAPAVDNAQTDIEISPDGLTATVRGPSFGARPGSFAQYRLSTNGTVTGVQFTFRTTRDGVGGNSAQFEINVPTCRPALTLAKTVINDNGGTALDTAWTLAAAGPTPISGTEGSAAVTNATVSAGTYTLSETGPAGYTQTAAYSCVVNGGAPVVSNTLALPNLAAATCTVTNNDNPATLRLIKSLASRAAAADEFATVILNGGTALAFSPPTSGATPTTASTAATVVPAGVALTLRDAQTSGPSDIASAYTRAISCAAGPGNGSVPIPTPTGPTVADPNAEWSLTMNAGNDVVCTITNTAAVATLQLAKAWAAGSLAGHQVTIGATTGGANNTAGFTATAPTAANSGAPVNVNVGNVITLPAEGGANIGSYSTALACTGGHTLSGTNGQQVNTLTITSANAAVCTYTNTLRPVDLTITKTNTPAAGAIDQTTDTVAAGPTTYTLVVTNNGPGEVTGAIVRDAPDAGVVCPPGNTVTFVPGPGVPAGSFTVGNLTGAGIALATLAAGQSTTLSFTCTVQ</sequence>
<feature type="domain" description="SpaA-like prealbumin fold" evidence="3">
    <location>
        <begin position="309"/>
        <end position="431"/>
    </location>
</feature>
<dbReference type="InterPro" id="IPR048834">
    <property type="entry name" value="SpaA_pre-album"/>
</dbReference>
<proteinExistence type="predicted"/>
<feature type="domain" description="DUF11" evidence="1">
    <location>
        <begin position="545"/>
        <end position="648"/>
    </location>
</feature>
<protein>
    <submittedName>
        <fullName evidence="4">Autotransporter adhesin</fullName>
    </submittedName>
</protein>
<keyword evidence="5" id="KW-1185">Reference proteome</keyword>
<dbReference type="Proteomes" id="UP000023435">
    <property type="component" value="Unassembled WGS sequence"/>
</dbReference>